<dbReference type="Gene3D" id="1.20.120.1760">
    <property type="match status" value="1"/>
</dbReference>
<protein>
    <submittedName>
        <fullName evidence="1">Uncharacterized protein</fullName>
    </submittedName>
</protein>
<gene>
    <name evidence="1" type="ORF">S12H4_24457</name>
</gene>
<feature type="non-terminal residue" evidence="1">
    <location>
        <position position="1"/>
    </location>
</feature>
<organism evidence="1">
    <name type="scientific">marine sediment metagenome</name>
    <dbReference type="NCBI Taxonomy" id="412755"/>
    <lineage>
        <taxon>unclassified sequences</taxon>
        <taxon>metagenomes</taxon>
        <taxon>ecological metagenomes</taxon>
    </lineage>
</organism>
<accession>X1SGC0</accession>
<sequence length="62" mass="7249">DDAVRLKLAEDYLLDISTKKQSDGFISRYINRPISIPITKLLLRTKIQPNTITLFCFFSFNR</sequence>
<name>X1SGC0_9ZZZZ</name>
<proteinExistence type="predicted"/>
<dbReference type="EMBL" id="BARW01013282">
    <property type="protein sequence ID" value="GAI78201.1"/>
    <property type="molecule type" value="Genomic_DNA"/>
</dbReference>
<reference evidence="1" key="1">
    <citation type="journal article" date="2014" name="Front. Microbiol.">
        <title>High frequency of phylogenetically diverse reductive dehalogenase-homologous genes in deep subseafloor sedimentary metagenomes.</title>
        <authorList>
            <person name="Kawai M."/>
            <person name="Futagami T."/>
            <person name="Toyoda A."/>
            <person name="Takaki Y."/>
            <person name="Nishi S."/>
            <person name="Hori S."/>
            <person name="Arai W."/>
            <person name="Tsubouchi T."/>
            <person name="Morono Y."/>
            <person name="Uchiyama I."/>
            <person name="Ito T."/>
            <person name="Fujiyama A."/>
            <person name="Inagaki F."/>
            <person name="Takami H."/>
        </authorList>
    </citation>
    <scope>NUCLEOTIDE SEQUENCE</scope>
    <source>
        <strain evidence="1">Expedition CK06-06</strain>
    </source>
</reference>
<dbReference type="AlphaFoldDB" id="X1SGC0"/>
<dbReference type="InterPro" id="IPR043130">
    <property type="entry name" value="CDP-OH_PTrfase_TM_dom"/>
</dbReference>
<evidence type="ECO:0000313" key="1">
    <source>
        <dbReference type="EMBL" id="GAI78201.1"/>
    </source>
</evidence>
<comment type="caution">
    <text evidence="1">The sequence shown here is derived from an EMBL/GenBank/DDBJ whole genome shotgun (WGS) entry which is preliminary data.</text>
</comment>